<proteinExistence type="predicted"/>
<keyword evidence="1" id="KW-1133">Transmembrane helix</keyword>
<dbReference type="Proteomes" id="UP000199144">
    <property type="component" value="Unassembled WGS sequence"/>
</dbReference>
<sequence length="327" mass="35632">MRTLGRFLGRSIILLLVLGAAMWTWGPYEVVSVTPRFDARTIGPDVVSFFVEREARYDNIIPGVEKRVVWRETKGARTELAIVYIHGFSATSEELRPVPDRVAEAVGANLVFTRLKGHGRDGEALATATVQDWADDLAEALAVARMIADEVVIMATSTGATLTAAMLDQPETMKDVKGVILVSPNFAINNPLAPLLTLPAARNWVPLIGGKERNWEPQNEAHGKYWTTRYPSEAVFQMAALVELAAAKSYADVKMPTLFWYSDADQVVSAAATREVISRWGGPAVVKPQVLRDGVDLSAHVIAGDILSPAGTPFAVSEISKFISFLK</sequence>
<dbReference type="AlphaFoldDB" id="A0A1I4QMN2"/>
<feature type="transmembrane region" description="Helical" evidence="1">
    <location>
        <begin position="7"/>
        <end position="26"/>
    </location>
</feature>
<dbReference type="SUPFAM" id="SSF53474">
    <property type="entry name" value="alpha/beta-Hydrolases"/>
    <property type="match status" value="1"/>
</dbReference>
<dbReference type="STRING" id="254406.SAMN04488042_10738"/>
<accession>A0A1I4QMN2</accession>
<organism evidence="3 4">
    <name type="scientific">Shimia aestuarii</name>
    <dbReference type="NCBI Taxonomy" id="254406"/>
    <lineage>
        <taxon>Bacteria</taxon>
        <taxon>Pseudomonadati</taxon>
        <taxon>Pseudomonadota</taxon>
        <taxon>Alphaproteobacteria</taxon>
        <taxon>Rhodobacterales</taxon>
        <taxon>Roseobacteraceae</taxon>
    </lineage>
</organism>
<keyword evidence="4" id="KW-1185">Reference proteome</keyword>
<dbReference type="RefSeq" id="WP_093094754.1">
    <property type="nucleotide sequence ID" value="NZ_FOTQ01000007.1"/>
</dbReference>
<reference evidence="3 4" key="1">
    <citation type="submission" date="2016-10" db="EMBL/GenBank/DDBJ databases">
        <authorList>
            <person name="de Groot N.N."/>
        </authorList>
    </citation>
    <scope>NUCLEOTIDE SEQUENCE [LARGE SCALE GENOMIC DNA]</scope>
    <source>
        <strain evidence="3 4">DSM 15283</strain>
    </source>
</reference>
<evidence type="ECO:0000256" key="1">
    <source>
        <dbReference type="SAM" id="Phobius"/>
    </source>
</evidence>
<feature type="domain" description="Serine aminopeptidase S33" evidence="2">
    <location>
        <begin position="80"/>
        <end position="281"/>
    </location>
</feature>
<dbReference type="InterPro" id="IPR022742">
    <property type="entry name" value="Hydrolase_4"/>
</dbReference>
<dbReference type="Pfam" id="PF12146">
    <property type="entry name" value="Hydrolase_4"/>
    <property type="match status" value="1"/>
</dbReference>
<keyword evidence="1" id="KW-0812">Transmembrane</keyword>
<gene>
    <name evidence="3" type="ORF">SAMN04488042_10738</name>
</gene>
<evidence type="ECO:0000259" key="2">
    <source>
        <dbReference type="Pfam" id="PF12146"/>
    </source>
</evidence>
<evidence type="ECO:0000313" key="4">
    <source>
        <dbReference type="Proteomes" id="UP000199144"/>
    </source>
</evidence>
<name>A0A1I4QMN2_9RHOB</name>
<evidence type="ECO:0000313" key="3">
    <source>
        <dbReference type="EMBL" id="SFM40970.1"/>
    </source>
</evidence>
<dbReference type="InterPro" id="IPR029058">
    <property type="entry name" value="AB_hydrolase_fold"/>
</dbReference>
<dbReference type="Gene3D" id="3.40.50.1820">
    <property type="entry name" value="alpha/beta hydrolase"/>
    <property type="match status" value="1"/>
</dbReference>
<dbReference type="EMBL" id="FOTQ01000007">
    <property type="protein sequence ID" value="SFM40970.1"/>
    <property type="molecule type" value="Genomic_DNA"/>
</dbReference>
<protein>
    <submittedName>
        <fullName evidence="3">Esterase/lipase</fullName>
    </submittedName>
</protein>
<keyword evidence="1" id="KW-0472">Membrane</keyword>
<dbReference type="OrthoDB" id="5416147at2"/>